<reference evidence="2" key="1">
    <citation type="submission" date="2023-04" db="EMBL/GenBank/DDBJ databases">
        <title>Phytophthora lilii NBRC 32176.</title>
        <authorList>
            <person name="Ichikawa N."/>
            <person name="Sato H."/>
            <person name="Tonouchi N."/>
        </authorList>
    </citation>
    <scope>NUCLEOTIDE SEQUENCE</scope>
    <source>
        <strain evidence="2">NBRC 32176</strain>
    </source>
</reference>
<accession>A0A9W6TFI2</accession>
<keyword evidence="3" id="KW-1185">Reference proteome</keyword>
<evidence type="ECO:0000313" key="3">
    <source>
        <dbReference type="Proteomes" id="UP001165083"/>
    </source>
</evidence>
<feature type="region of interest" description="Disordered" evidence="1">
    <location>
        <begin position="1"/>
        <end position="72"/>
    </location>
</feature>
<sequence>MLFGDGTDAQRDERDEQPTIGGSDDADSIAARHDAAAHDRSRIDRTFARPPDELQLEEESRYNNCNPLHSKI</sequence>
<evidence type="ECO:0000256" key="1">
    <source>
        <dbReference type="SAM" id="MobiDB-lite"/>
    </source>
</evidence>
<dbReference type="AlphaFoldDB" id="A0A9W6TFI2"/>
<proteinExistence type="predicted"/>
<name>A0A9W6TFI2_9STRA</name>
<organism evidence="2 3">
    <name type="scientific">Phytophthora lilii</name>
    <dbReference type="NCBI Taxonomy" id="2077276"/>
    <lineage>
        <taxon>Eukaryota</taxon>
        <taxon>Sar</taxon>
        <taxon>Stramenopiles</taxon>
        <taxon>Oomycota</taxon>
        <taxon>Peronosporomycetes</taxon>
        <taxon>Peronosporales</taxon>
        <taxon>Peronosporaceae</taxon>
        <taxon>Phytophthora</taxon>
    </lineage>
</organism>
<gene>
    <name evidence="2" type="ORF">Plil01_000366800</name>
</gene>
<protein>
    <submittedName>
        <fullName evidence="2">Unnamed protein product</fullName>
    </submittedName>
</protein>
<feature type="compositionally biased region" description="Basic and acidic residues" evidence="1">
    <location>
        <begin position="30"/>
        <end position="52"/>
    </location>
</feature>
<dbReference type="EMBL" id="BSXW01000146">
    <property type="protein sequence ID" value="GMF13164.1"/>
    <property type="molecule type" value="Genomic_DNA"/>
</dbReference>
<feature type="compositionally biased region" description="Basic and acidic residues" evidence="1">
    <location>
        <begin position="8"/>
        <end position="17"/>
    </location>
</feature>
<comment type="caution">
    <text evidence="2">The sequence shown here is derived from an EMBL/GenBank/DDBJ whole genome shotgun (WGS) entry which is preliminary data.</text>
</comment>
<evidence type="ECO:0000313" key="2">
    <source>
        <dbReference type="EMBL" id="GMF13164.1"/>
    </source>
</evidence>
<feature type="compositionally biased region" description="Polar residues" evidence="1">
    <location>
        <begin position="62"/>
        <end position="72"/>
    </location>
</feature>
<dbReference type="Proteomes" id="UP001165083">
    <property type="component" value="Unassembled WGS sequence"/>
</dbReference>